<reference evidence="3" key="1">
    <citation type="journal article" date="2019" name="Int. J. Syst. Evol. Microbiol.">
        <title>The Global Catalogue of Microorganisms (GCM) 10K type strain sequencing project: providing services to taxonomists for standard genome sequencing and annotation.</title>
        <authorList>
            <consortium name="The Broad Institute Genomics Platform"/>
            <consortium name="The Broad Institute Genome Sequencing Center for Infectious Disease"/>
            <person name="Wu L."/>
            <person name="Ma J."/>
        </authorList>
    </citation>
    <scope>NUCLEOTIDE SEQUENCE [LARGE SCALE GENOMIC DNA]</scope>
    <source>
        <strain evidence="3">CGMCC 1.12990</strain>
    </source>
</reference>
<dbReference type="InterPro" id="IPR037185">
    <property type="entry name" value="EmrE-like"/>
</dbReference>
<evidence type="ECO:0000313" key="3">
    <source>
        <dbReference type="Proteomes" id="UP000601361"/>
    </source>
</evidence>
<accession>A0ABQ1X7L8</accession>
<dbReference type="Proteomes" id="UP000601361">
    <property type="component" value="Unassembled WGS sequence"/>
</dbReference>
<protein>
    <recommendedName>
        <fullName evidence="4">EamA domain-containing protein</fullName>
    </recommendedName>
</protein>
<dbReference type="SUPFAM" id="SSF103481">
    <property type="entry name" value="Multidrug resistance efflux transporter EmrE"/>
    <property type="match status" value="1"/>
</dbReference>
<feature type="region of interest" description="Disordered" evidence="1">
    <location>
        <begin position="62"/>
        <end position="85"/>
    </location>
</feature>
<organism evidence="2 3">
    <name type="scientific">Hymenobacter glacieicola</name>
    <dbReference type="NCBI Taxonomy" id="1562124"/>
    <lineage>
        <taxon>Bacteria</taxon>
        <taxon>Pseudomonadati</taxon>
        <taxon>Bacteroidota</taxon>
        <taxon>Cytophagia</taxon>
        <taxon>Cytophagales</taxon>
        <taxon>Hymenobacteraceae</taxon>
        <taxon>Hymenobacter</taxon>
    </lineage>
</organism>
<sequence length="85" mass="9066">MQHYAQQYLSEEKVALTHLGEPLFAALAGAVLLHEALTPRTGLGGLLIFGAMVLAEVKLRGQARRPKPAKAPVPPIQNSTLTSLP</sequence>
<proteinExistence type="predicted"/>
<keyword evidence="3" id="KW-1185">Reference proteome</keyword>
<evidence type="ECO:0000256" key="1">
    <source>
        <dbReference type="SAM" id="MobiDB-lite"/>
    </source>
</evidence>
<dbReference type="EMBL" id="BMGS01000014">
    <property type="protein sequence ID" value="GGG59364.1"/>
    <property type="molecule type" value="Genomic_DNA"/>
</dbReference>
<evidence type="ECO:0000313" key="2">
    <source>
        <dbReference type="EMBL" id="GGG59364.1"/>
    </source>
</evidence>
<name>A0ABQ1X7L8_9BACT</name>
<comment type="caution">
    <text evidence="2">The sequence shown here is derived from an EMBL/GenBank/DDBJ whole genome shotgun (WGS) entry which is preliminary data.</text>
</comment>
<evidence type="ECO:0008006" key="4">
    <source>
        <dbReference type="Google" id="ProtNLM"/>
    </source>
</evidence>
<feature type="compositionally biased region" description="Polar residues" evidence="1">
    <location>
        <begin position="76"/>
        <end position="85"/>
    </location>
</feature>
<gene>
    <name evidence="2" type="ORF">GCM10011378_39170</name>
</gene>